<dbReference type="Proteomes" id="UP000294847">
    <property type="component" value="Chromosome 1"/>
</dbReference>
<sequence length="40" mass="4677">MTSELRRSFFFSQRMFENWHGTVQTSCNGKHQPQTLTNGS</sequence>
<protein>
    <submittedName>
        <fullName evidence="1">Uncharacterized protein</fullName>
    </submittedName>
</protein>
<evidence type="ECO:0000313" key="1">
    <source>
        <dbReference type="EMBL" id="QBZ54848.1"/>
    </source>
</evidence>
<dbReference type="EMBL" id="CP034204">
    <property type="protein sequence ID" value="QBZ54848.1"/>
    <property type="molecule type" value="Genomic_DNA"/>
</dbReference>
<gene>
    <name evidence="1" type="ORF">PoMZ_10558</name>
</gene>
<dbReference type="AlphaFoldDB" id="A0A4P7MXR8"/>
<proteinExistence type="predicted"/>
<reference evidence="1 2" key="1">
    <citation type="journal article" date="2019" name="Mol. Biol. Evol.">
        <title>Blast fungal genomes show frequent chromosomal changes, gene gains and losses, and effector gene turnover.</title>
        <authorList>
            <person name="Gomez Luciano L.B."/>
            <person name="Jason Tsai I."/>
            <person name="Chuma I."/>
            <person name="Tosa Y."/>
            <person name="Chen Y.H."/>
            <person name="Li J.Y."/>
            <person name="Li M.Y."/>
            <person name="Jade Lu M.Y."/>
            <person name="Nakayashiki H."/>
            <person name="Li W.H."/>
        </authorList>
    </citation>
    <scope>NUCLEOTIDE SEQUENCE [LARGE SCALE GENOMIC DNA]</scope>
    <source>
        <strain evidence="1">MZ5-1-6</strain>
    </source>
</reference>
<name>A0A4P7MXR8_PYROR</name>
<accession>A0A4P7MXR8</accession>
<organism evidence="1 2">
    <name type="scientific">Pyricularia oryzae</name>
    <name type="common">Rice blast fungus</name>
    <name type="synonym">Magnaporthe oryzae</name>
    <dbReference type="NCBI Taxonomy" id="318829"/>
    <lineage>
        <taxon>Eukaryota</taxon>
        <taxon>Fungi</taxon>
        <taxon>Dikarya</taxon>
        <taxon>Ascomycota</taxon>
        <taxon>Pezizomycotina</taxon>
        <taxon>Sordariomycetes</taxon>
        <taxon>Sordariomycetidae</taxon>
        <taxon>Magnaporthales</taxon>
        <taxon>Pyriculariaceae</taxon>
        <taxon>Pyricularia</taxon>
    </lineage>
</organism>
<evidence type="ECO:0000313" key="2">
    <source>
        <dbReference type="Proteomes" id="UP000294847"/>
    </source>
</evidence>